<dbReference type="GO" id="GO:0004553">
    <property type="term" value="F:hydrolase activity, hydrolyzing O-glycosyl compounds"/>
    <property type="evidence" value="ECO:0007669"/>
    <property type="project" value="TreeGrafter"/>
</dbReference>
<dbReference type="InterPro" id="IPR011613">
    <property type="entry name" value="GH15-like"/>
</dbReference>
<feature type="domain" description="GH15-like" evidence="1">
    <location>
        <begin position="226"/>
        <end position="593"/>
    </location>
</feature>
<feature type="domain" description="Trehalase-like N-terminal" evidence="2">
    <location>
        <begin position="10"/>
        <end position="142"/>
    </location>
</feature>
<protein>
    <submittedName>
        <fullName evidence="3">Glycoside hydrolase 15-related protein</fullName>
    </submittedName>
</protein>
<dbReference type="SUPFAM" id="SSF48208">
    <property type="entry name" value="Six-hairpin glycosidases"/>
    <property type="match status" value="1"/>
</dbReference>
<dbReference type="InterPro" id="IPR045582">
    <property type="entry name" value="Trehalase-like_N"/>
</dbReference>
<dbReference type="Proteomes" id="UP000000485">
    <property type="component" value="Chromosome"/>
</dbReference>
<evidence type="ECO:0000313" key="4">
    <source>
        <dbReference type="Proteomes" id="UP000000485"/>
    </source>
</evidence>
<dbReference type="InterPro" id="IPR008928">
    <property type="entry name" value="6-hairpin_glycosidase_sf"/>
</dbReference>
<dbReference type="RefSeq" id="WP_013883664.1">
    <property type="nucleotide sequence ID" value="NC_015671.1"/>
</dbReference>
<dbReference type="STRING" id="593907.Celgi_1634"/>
<dbReference type="KEGG" id="cga:Celgi_1634"/>
<dbReference type="AlphaFoldDB" id="F8A5J0"/>
<dbReference type="Gene3D" id="1.50.10.10">
    <property type="match status" value="1"/>
</dbReference>
<name>F8A5J0_CELGA</name>
<evidence type="ECO:0000313" key="3">
    <source>
        <dbReference type="EMBL" id="AEI12145.1"/>
    </source>
</evidence>
<dbReference type="HOGENOM" id="CLU_010399_2_0_11"/>
<dbReference type="GO" id="GO:0005975">
    <property type="term" value="P:carbohydrate metabolic process"/>
    <property type="evidence" value="ECO:0007669"/>
    <property type="project" value="InterPro"/>
</dbReference>
<evidence type="ECO:0000259" key="2">
    <source>
        <dbReference type="Pfam" id="PF19291"/>
    </source>
</evidence>
<organism evidence="3 4">
    <name type="scientific">Cellulomonas gilvus (strain ATCC 13127 / NRRL B-14078)</name>
    <name type="common">Cellvibrio gilvus</name>
    <dbReference type="NCBI Taxonomy" id="593907"/>
    <lineage>
        <taxon>Bacteria</taxon>
        <taxon>Bacillati</taxon>
        <taxon>Actinomycetota</taxon>
        <taxon>Actinomycetes</taxon>
        <taxon>Micrococcales</taxon>
        <taxon>Cellulomonadaceae</taxon>
        <taxon>Cellulomonas</taxon>
    </lineage>
</organism>
<gene>
    <name evidence="3" type="ordered locus">Celgi_1634</name>
</gene>
<evidence type="ECO:0000259" key="1">
    <source>
        <dbReference type="Pfam" id="PF00723"/>
    </source>
</evidence>
<keyword evidence="4" id="KW-1185">Reference proteome</keyword>
<dbReference type="eggNOG" id="COG3387">
    <property type="taxonomic scope" value="Bacteria"/>
</dbReference>
<dbReference type="PANTHER" id="PTHR31616">
    <property type="entry name" value="TREHALASE"/>
    <property type="match status" value="1"/>
</dbReference>
<dbReference type="InterPro" id="IPR012341">
    <property type="entry name" value="6hp_glycosidase-like_sf"/>
</dbReference>
<sequence>MTNDAAAPPSAAPISEYAVLGDGRTAALVSLRGSVDWLCLPHFDAPACFAALVGTREHGHWLLTVPDATEVTRRYVDDSFVLETTYVSPTGTAVVTETMPLADGRADLVRRITCTSGRVEVRHEWVVRFGYGAVQPWVMRVDDHGEEAIRAVAGPDSVLLRGSRLPRASDHHHVDEFVLHEQESVDLSLTWIPSWAPVPPVLTVLGRIDSTRIAWGLWARDATYQGPHREAVVRSLLVLRLLTDFETGGIAAAVTTSLPEDFGGERNWDYRYCWLRDAALTIEALLEQGFRDETRQWRDWLLRAVAGDPGDLQIMYRLDGGRDLPERTLDHLPGYAGSRPVRIGNAAVGQVQNDVLGEVMCALEAARDAGLAETRDSWSLQCHLLEELLRSWHLPDRGIWEVRGEPRHFVHSKMMAWAAVDRAVRAVEVHGLPGPVERWRAARDEIHADVLEHGWDPGRGTFTQSYGSAHTDAALLQMVQIGFLPPDDARVLATVRTIREELEIAPGLLLRYRTDRTDDGLAGTENAFLACSFWLADALARTRQVEEAGAVLDVAVGLANDVGLLAEQYDPVGGRMAGNVPQALSHLALVRAAHSHAQAHAVAAAQTSGSAR</sequence>
<keyword evidence="3" id="KW-0378">Hydrolase</keyword>
<reference evidence="4" key="1">
    <citation type="submission" date="2011-04" db="EMBL/GenBank/DDBJ databases">
        <title>Complete sequence of Cellvibrio gilvus ATCC 13127.</title>
        <authorList>
            <person name="Lucas S."/>
            <person name="Han J."/>
            <person name="Lapidus A."/>
            <person name="Cheng J.-F."/>
            <person name="Goodwin L."/>
            <person name="Pitluck S."/>
            <person name="Peters L."/>
            <person name="Munk A."/>
            <person name="Detter J.C."/>
            <person name="Han C."/>
            <person name="Tapia R."/>
            <person name="Land M."/>
            <person name="Hauser L."/>
            <person name="Kyrpides N."/>
            <person name="Ivanova N."/>
            <person name="Ovchinnikova G."/>
            <person name="Pagani I."/>
            <person name="Mead D."/>
            <person name="Brumm P."/>
            <person name="Woyke T."/>
        </authorList>
    </citation>
    <scope>NUCLEOTIDE SEQUENCE [LARGE SCALE GENOMIC DNA]</scope>
    <source>
        <strain evidence="4">ATCC 13127 / NRRL B-14078</strain>
    </source>
</reference>
<dbReference type="PANTHER" id="PTHR31616:SF0">
    <property type="entry name" value="GLUCAN 1,4-ALPHA-GLUCOSIDASE"/>
    <property type="match status" value="1"/>
</dbReference>
<accession>F8A5J0</accession>
<proteinExistence type="predicted"/>
<dbReference type="EMBL" id="CP002665">
    <property type="protein sequence ID" value="AEI12145.1"/>
    <property type="molecule type" value="Genomic_DNA"/>
</dbReference>
<dbReference type="Pfam" id="PF00723">
    <property type="entry name" value="Glyco_hydro_15"/>
    <property type="match status" value="1"/>
</dbReference>
<dbReference type="OrthoDB" id="3902805at2"/>
<dbReference type="Pfam" id="PF19291">
    <property type="entry name" value="TREH_N"/>
    <property type="match status" value="1"/>
</dbReference>